<dbReference type="Pfam" id="PF01352">
    <property type="entry name" value="KRAB"/>
    <property type="match status" value="1"/>
</dbReference>
<proteinExistence type="predicted"/>
<evidence type="ECO:0000256" key="3">
    <source>
        <dbReference type="ARBA" id="ARBA00023242"/>
    </source>
</evidence>
<comment type="subcellular location">
    <subcellularLocation>
        <location evidence="1">Nucleus</location>
    </subcellularLocation>
</comment>
<feature type="region of interest" description="Disordered" evidence="4">
    <location>
        <begin position="102"/>
        <end position="145"/>
    </location>
</feature>
<dbReference type="InterPro" id="IPR048414">
    <property type="entry name" value="PDRM9-like_Znf-C2H2"/>
</dbReference>
<dbReference type="Gene3D" id="3.30.160.60">
    <property type="entry name" value="Classic Zinc Finger"/>
    <property type="match status" value="1"/>
</dbReference>
<dbReference type="Pfam" id="PF21225">
    <property type="entry name" value="zf-C2H2_5"/>
    <property type="match status" value="1"/>
</dbReference>
<evidence type="ECO:0000313" key="6">
    <source>
        <dbReference type="Ensembl" id="ENSMNEP00000019344.1"/>
    </source>
</evidence>
<dbReference type="SUPFAM" id="SSF109640">
    <property type="entry name" value="KRAB domain (Kruppel-associated box)"/>
    <property type="match status" value="1"/>
</dbReference>
<reference evidence="6" key="1">
    <citation type="submission" date="2025-08" db="UniProtKB">
        <authorList>
            <consortium name="Ensembl"/>
        </authorList>
    </citation>
    <scope>IDENTIFICATION</scope>
</reference>
<dbReference type="STRING" id="9545.ENSMNEP00000019344"/>
<dbReference type="InterPro" id="IPR001909">
    <property type="entry name" value="KRAB"/>
</dbReference>
<evidence type="ECO:0000256" key="1">
    <source>
        <dbReference type="ARBA" id="ARBA00004123"/>
    </source>
</evidence>
<dbReference type="GO" id="GO:0003677">
    <property type="term" value="F:DNA binding"/>
    <property type="evidence" value="ECO:0007669"/>
    <property type="project" value="UniProtKB-KW"/>
</dbReference>
<evidence type="ECO:0000259" key="5">
    <source>
        <dbReference type="PROSITE" id="PS50805"/>
    </source>
</evidence>
<feature type="domain" description="KRAB" evidence="5">
    <location>
        <begin position="35"/>
        <end position="107"/>
    </location>
</feature>
<dbReference type="PROSITE" id="PS50805">
    <property type="entry name" value="KRAB"/>
    <property type="match status" value="1"/>
</dbReference>
<keyword evidence="2" id="KW-0238">DNA-binding</keyword>
<dbReference type="Bgee" id="ENSMNEG00000033536">
    <property type="expression patterns" value="Expressed in colon and 12 other cell types or tissues"/>
</dbReference>
<feature type="compositionally biased region" description="Pro residues" evidence="4">
    <location>
        <begin position="119"/>
        <end position="129"/>
    </location>
</feature>
<dbReference type="Gene3D" id="6.10.140.140">
    <property type="match status" value="1"/>
</dbReference>
<name>A0A2K6C6S8_MACNE</name>
<reference evidence="6" key="2">
    <citation type="submission" date="2025-09" db="UniProtKB">
        <authorList>
            <consortium name="Ensembl"/>
        </authorList>
    </citation>
    <scope>IDENTIFICATION</scope>
</reference>
<dbReference type="GO" id="GO:0005634">
    <property type="term" value="C:nucleus"/>
    <property type="evidence" value="ECO:0007669"/>
    <property type="project" value="UniProtKB-SubCell"/>
</dbReference>
<dbReference type="GO" id="GO:0006355">
    <property type="term" value="P:regulation of DNA-templated transcription"/>
    <property type="evidence" value="ECO:0007669"/>
    <property type="project" value="InterPro"/>
</dbReference>
<dbReference type="InterPro" id="IPR036051">
    <property type="entry name" value="KRAB_dom_sf"/>
</dbReference>
<evidence type="ECO:0000256" key="2">
    <source>
        <dbReference type="ARBA" id="ARBA00023125"/>
    </source>
</evidence>
<accession>A0A2K6C6S8</accession>
<dbReference type="GeneTree" id="ENSGT00940000164260"/>
<feature type="compositionally biased region" description="Basic and acidic residues" evidence="4">
    <location>
        <begin position="133"/>
        <end position="145"/>
    </location>
</feature>
<dbReference type="SMART" id="SM00349">
    <property type="entry name" value="KRAB"/>
    <property type="match status" value="1"/>
</dbReference>
<evidence type="ECO:0000256" key="4">
    <source>
        <dbReference type="SAM" id="MobiDB-lite"/>
    </source>
</evidence>
<dbReference type="Proteomes" id="UP000233120">
    <property type="component" value="Unassembled WGS sequence"/>
</dbReference>
<dbReference type="PANTHER" id="PTHR23232">
    <property type="entry name" value="KRAB DOMAIN C2H2 ZINC FINGER"/>
    <property type="match status" value="1"/>
</dbReference>
<dbReference type="AlphaFoldDB" id="A0A2K6C6S8"/>
<keyword evidence="3" id="KW-0539">Nucleus</keyword>
<dbReference type="Ensembl" id="ENSMNET00000043584.1">
    <property type="protein sequence ID" value="ENSMNEP00000019344.1"/>
    <property type="gene ID" value="ENSMNEG00000033536.1"/>
</dbReference>
<sequence length="177" mass="20022">MWAPREQLLGSATEALPAKDSAWPWEGKPRYLGPVTFEDVAVLFTEAEWKRLNLEQRNLFKEVMLENLRNLVSLESKPEVHTCPSCPLAFGSQQFLSQDELHNHPIPGFHAGNQLHPGNPCPGDQPQPQCPSDKNHRGAEAEDQRVEGGVRPLFWRLGSLRSGLLHLDMNMNLDLWL</sequence>
<protein>
    <recommendedName>
        <fullName evidence="5">KRAB domain-containing protein</fullName>
    </recommendedName>
</protein>
<dbReference type="GO" id="GO:0008270">
    <property type="term" value="F:zinc ion binding"/>
    <property type="evidence" value="ECO:0007669"/>
    <property type="project" value="InterPro"/>
</dbReference>
<evidence type="ECO:0000313" key="7">
    <source>
        <dbReference type="Proteomes" id="UP000233120"/>
    </source>
</evidence>
<organism evidence="6 7">
    <name type="scientific">Macaca nemestrina</name>
    <name type="common">Pig-tailed macaque</name>
    <dbReference type="NCBI Taxonomy" id="9545"/>
    <lineage>
        <taxon>Eukaryota</taxon>
        <taxon>Metazoa</taxon>
        <taxon>Chordata</taxon>
        <taxon>Craniata</taxon>
        <taxon>Vertebrata</taxon>
        <taxon>Euteleostomi</taxon>
        <taxon>Mammalia</taxon>
        <taxon>Eutheria</taxon>
        <taxon>Euarchontoglires</taxon>
        <taxon>Primates</taxon>
        <taxon>Haplorrhini</taxon>
        <taxon>Catarrhini</taxon>
        <taxon>Cercopithecidae</taxon>
        <taxon>Cercopithecinae</taxon>
        <taxon>Macaca</taxon>
    </lineage>
</organism>
<dbReference type="InterPro" id="IPR050169">
    <property type="entry name" value="Krueppel_C2H2_ZnF"/>
</dbReference>
<keyword evidence="7" id="KW-1185">Reference proteome</keyword>
<dbReference type="PANTHER" id="PTHR23232:SF163">
    <property type="entry name" value="ZINC FINGER PROTEIN 589"/>
    <property type="match status" value="1"/>
</dbReference>
<dbReference type="CDD" id="cd07765">
    <property type="entry name" value="KRAB_A-box"/>
    <property type="match status" value="1"/>
</dbReference>